<proteinExistence type="predicted"/>
<evidence type="ECO:0000313" key="2">
    <source>
        <dbReference type="Proteomes" id="UP001055811"/>
    </source>
</evidence>
<evidence type="ECO:0000313" key="1">
    <source>
        <dbReference type="EMBL" id="KAI3766777.1"/>
    </source>
</evidence>
<name>A0ACB9F6N6_CICIN</name>
<dbReference type="Proteomes" id="UP001055811">
    <property type="component" value="Linkage Group LG03"/>
</dbReference>
<reference evidence="1 2" key="2">
    <citation type="journal article" date="2022" name="Mol. Ecol. Resour.">
        <title>The genomes of chicory, endive, great burdock and yacon provide insights into Asteraceae paleo-polyploidization history and plant inulin production.</title>
        <authorList>
            <person name="Fan W."/>
            <person name="Wang S."/>
            <person name="Wang H."/>
            <person name="Wang A."/>
            <person name="Jiang F."/>
            <person name="Liu H."/>
            <person name="Zhao H."/>
            <person name="Xu D."/>
            <person name="Zhang Y."/>
        </authorList>
    </citation>
    <scope>NUCLEOTIDE SEQUENCE [LARGE SCALE GENOMIC DNA]</scope>
    <source>
        <strain evidence="2">cv. Punajuju</strain>
        <tissue evidence="1">Leaves</tissue>
    </source>
</reference>
<reference evidence="2" key="1">
    <citation type="journal article" date="2022" name="Mol. Ecol. Resour.">
        <title>The genomes of chicory, endive, great burdock and yacon provide insights into Asteraceae palaeo-polyploidization history and plant inulin production.</title>
        <authorList>
            <person name="Fan W."/>
            <person name="Wang S."/>
            <person name="Wang H."/>
            <person name="Wang A."/>
            <person name="Jiang F."/>
            <person name="Liu H."/>
            <person name="Zhao H."/>
            <person name="Xu D."/>
            <person name="Zhang Y."/>
        </authorList>
    </citation>
    <scope>NUCLEOTIDE SEQUENCE [LARGE SCALE GENOMIC DNA]</scope>
    <source>
        <strain evidence="2">cv. Punajuju</strain>
    </source>
</reference>
<organism evidence="1 2">
    <name type="scientific">Cichorium intybus</name>
    <name type="common">Chicory</name>
    <dbReference type="NCBI Taxonomy" id="13427"/>
    <lineage>
        <taxon>Eukaryota</taxon>
        <taxon>Viridiplantae</taxon>
        <taxon>Streptophyta</taxon>
        <taxon>Embryophyta</taxon>
        <taxon>Tracheophyta</taxon>
        <taxon>Spermatophyta</taxon>
        <taxon>Magnoliopsida</taxon>
        <taxon>eudicotyledons</taxon>
        <taxon>Gunneridae</taxon>
        <taxon>Pentapetalae</taxon>
        <taxon>asterids</taxon>
        <taxon>campanulids</taxon>
        <taxon>Asterales</taxon>
        <taxon>Asteraceae</taxon>
        <taxon>Cichorioideae</taxon>
        <taxon>Cichorieae</taxon>
        <taxon>Cichoriinae</taxon>
        <taxon>Cichorium</taxon>
    </lineage>
</organism>
<protein>
    <submittedName>
        <fullName evidence="1">Uncharacterized protein</fullName>
    </submittedName>
</protein>
<sequence length="125" mass="14899">MLQENPMRNFVNPGHKANHSILEHYFDIDFVSCSIEKFYFLKTITTPESFTLRIYNAIRKLGEEKQNVRRRVKKVNRDRDLFVKPVYPLSALERNKNESYSDVKEIKKRTRKKIKVEYICLSGEA</sequence>
<comment type="caution">
    <text evidence="1">The sequence shown here is derived from an EMBL/GenBank/DDBJ whole genome shotgun (WGS) entry which is preliminary data.</text>
</comment>
<accession>A0ACB9F6N6</accession>
<dbReference type="EMBL" id="CM042011">
    <property type="protein sequence ID" value="KAI3766777.1"/>
    <property type="molecule type" value="Genomic_DNA"/>
</dbReference>
<keyword evidence="2" id="KW-1185">Reference proteome</keyword>
<gene>
    <name evidence="1" type="ORF">L2E82_16849</name>
</gene>